<dbReference type="Pfam" id="PF00117">
    <property type="entry name" value="GATase"/>
    <property type="match status" value="1"/>
</dbReference>
<dbReference type="PANTHER" id="PTHR42695:SF5">
    <property type="entry name" value="GLUTAMINE AMIDOTRANSFERASE YLR126C-RELATED"/>
    <property type="match status" value="1"/>
</dbReference>
<keyword evidence="3" id="KW-1185">Reference proteome</keyword>
<dbReference type="PANTHER" id="PTHR42695">
    <property type="entry name" value="GLUTAMINE AMIDOTRANSFERASE YLR126C-RELATED"/>
    <property type="match status" value="1"/>
</dbReference>
<protein>
    <submittedName>
        <fullName evidence="2">Type 1 glutamine amidotransferase</fullName>
    </submittedName>
</protein>
<dbReference type="RefSeq" id="WP_345034884.1">
    <property type="nucleotide sequence ID" value="NZ_BAAAYL010000001.1"/>
</dbReference>
<dbReference type="SUPFAM" id="SSF52317">
    <property type="entry name" value="Class I glutamine amidotransferase-like"/>
    <property type="match status" value="1"/>
</dbReference>
<evidence type="ECO:0000259" key="1">
    <source>
        <dbReference type="Pfam" id="PF00117"/>
    </source>
</evidence>
<dbReference type="EMBL" id="BAAAYL010000001">
    <property type="protein sequence ID" value="GAA3369146.1"/>
    <property type="molecule type" value="Genomic_DNA"/>
</dbReference>
<dbReference type="Proteomes" id="UP001499990">
    <property type="component" value="Unassembled WGS sequence"/>
</dbReference>
<reference evidence="3" key="1">
    <citation type="journal article" date="2019" name="Int. J. Syst. Evol. Microbiol.">
        <title>The Global Catalogue of Microorganisms (GCM) 10K type strain sequencing project: providing services to taxonomists for standard genome sequencing and annotation.</title>
        <authorList>
            <consortium name="The Broad Institute Genomics Platform"/>
            <consortium name="The Broad Institute Genome Sequencing Center for Infectious Disease"/>
            <person name="Wu L."/>
            <person name="Ma J."/>
        </authorList>
    </citation>
    <scope>NUCLEOTIDE SEQUENCE [LARGE SCALE GENOMIC DNA]</scope>
    <source>
        <strain evidence="3">JCM 9651</strain>
    </source>
</reference>
<comment type="caution">
    <text evidence="2">The sequence shown here is derived from an EMBL/GenBank/DDBJ whole genome shotgun (WGS) entry which is preliminary data.</text>
</comment>
<name>A0ABP6S621_9ACTN</name>
<dbReference type="InterPro" id="IPR017926">
    <property type="entry name" value="GATASE"/>
</dbReference>
<keyword evidence="2" id="KW-0315">Glutamine amidotransferase</keyword>
<feature type="domain" description="Glutamine amidotransferase" evidence="1">
    <location>
        <begin position="46"/>
        <end position="185"/>
    </location>
</feature>
<dbReference type="CDD" id="cd01741">
    <property type="entry name" value="GATase1_1"/>
    <property type="match status" value="1"/>
</dbReference>
<accession>A0ABP6S621</accession>
<dbReference type="InterPro" id="IPR029062">
    <property type="entry name" value="Class_I_gatase-like"/>
</dbReference>
<evidence type="ECO:0000313" key="2">
    <source>
        <dbReference type="EMBL" id="GAA3369146.1"/>
    </source>
</evidence>
<dbReference type="InterPro" id="IPR044992">
    <property type="entry name" value="ChyE-like"/>
</dbReference>
<sequence>MSAPVVLVVEHEDGTGPAMVGERLVQAGLRLDLRRPWQGDPLPGSLDDHDGLLVLGGSMGPYDDERAPWLPQVRELLRQAVARDLPTLGICLGMELLTVACGGKVGHALRPEVGLVDLTPLQEGADDVLFGALGERPRAVQWHWEETENLPAGAVRLLTSERCAHQAYRLGNHIWGVQFHPEVLASDISHWGRADDTPVRALGLEPDDVVRKVDHDEPALRAVWGGMTDRWARVVASCVAPAD</sequence>
<gene>
    <name evidence="2" type="ORF">GCM10020367_10360</name>
</gene>
<organism evidence="2 3">
    <name type="scientific">Streptomyces sannanensis</name>
    <dbReference type="NCBI Taxonomy" id="285536"/>
    <lineage>
        <taxon>Bacteria</taxon>
        <taxon>Bacillati</taxon>
        <taxon>Actinomycetota</taxon>
        <taxon>Actinomycetes</taxon>
        <taxon>Kitasatosporales</taxon>
        <taxon>Streptomycetaceae</taxon>
        <taxon>Streptomyces</taxon>
    </lineage>
</organism>
<dbReference type="Gene3D" id="3.40.50.880">
    <property type="match status" value="1"/>
</dbReference>
<evidence type="ECO:0000313" key="3">
    <source>
        <dbReference type="Proteomes" id="UP001499990"/>
    </source>
</evidence>
<proteinExistence type="predicted"/>
<dbReference type="PROSITE" id="PS51273">
    <property type="entry name" value="GATASE_TYPE_1"/>
    <property type="match status" value="1"/>
</dbReference>